<dbReference type="InterPro" id="IPR039420">
    <property type="entry name" value="WalR-like"/>
</dbReference>
<accession>A0A0P9CYR2</accession>
<keyword evidence="2" id="KW-0238">DNA-binding</keyword>
<dbReference type="InterPro" id="IPR058245">
    <property type="entry name" value="NreC/VraR/RcsB-like_REC"/>
</dbReference>
<evidence type="ECO:0000313" key="7">
    <source>
        <dbReference type="Proteomes" id="UP000050509"/>
    </source>
</evidence>
<dbReference type="EMBL" id="LJCR01000849">
    <property type="protein sequence ID" value="KPV51594.1"/>
    <property type="molecule type" value="Genomic_DNA"/>
</dbReference>
<dbReference type="InterPro" id="IPR011006">
    <property type="entry name" value="CheY-like_superfamily"/>
</dbReference>
<dbReference type="SMART" id="SM00448">
    <property type="entry name" value="REC"/>
    <property type="match status" value="1"/>
</dbReference>
<organism evidence="6 7">
    <name type="scientific">Kouleothrix aurantiaca</name>
    <dbReference type="NCBI Taxonomy" id="186479"/>
    <lineage>
        <taxon>Bacteria</taxon>
        <taxon>Bacillati</taxon>
        <taxon>Chloroflexota</taxon>
        <taxon>Chloroflexia</taxon>
        <taxon>Chloroflexales</taxon>
        <taxon>Roseiflexineae</taxon>
        <taxon>Roseiflexaceae</taxon>
        <taxon>Kouleothrix</taxon>
    </lineage>
</organism>
<dbReference type="SUPFAM" id="SSF52172">
    <property type="entry name" value="CheY-like"/>
    <property type="match status" value="1"/>
</dbReference>
<keyword evidence="4" id="KW-0597">Phosphoprotein</keyword>
<sequence>MPPHLSIKLLIVDDHPLFRQGVRSALASYDDIDVVADVASAEEALAWLDAAPPNREPSVALVDLNLPGVSGLLLTRQLRHQYPSLGVVMLSIHEGDEHAFNALQAGAADYRSKDVNPKELADVIRRVARGEYVINDVVEKPKVASRLLSQFRNLPQDY</sequence>
<evidence type="ECO:0000256" key="3">
    <source>
        <dbReference type="ARBA" id="ARBA00023163"/>
    </source>
</evidence>
<dbReference type="AlphaFoldDB" id="A0A0P9CYR2"/>
<dbReference type="PROSITE" id="PS50110">
    <property type="entry name" value="RESPONSE_REGULATORY"/>
    <property type="match status" value="1"/>
</dbReference>
<dbReference type="Pfam" id="PF00072">
    <property type="entry name" value="Response_reg"/>
    <property type="match status" value="1"/>
</dbReference>
<evidence type="ECO:0000256" key="2">
    <source>
        <dbReference type="ARBA" id="ARBA00023125"/>
    </source>
</evidence>
<keyword evidence="1" id="KW-0805">Transcription regulation</keyword>
<evidence type="ECO:0000256" key="4">
    <source>
        <dbReference type="PROSITE-ProRule" id="PRU00169"/>
    </source>
</evidence>
<evidence type="ECO:0000313" key="6">
    <source>
        <dbReference type="EMBL" id="KPV51594.1"/>
    </source>
</evidence>
<evidence type="ECO:0000259" key="5">
    <source>
        <dbReference type="PROSITE" id="PS50110"/>
    </source>
</evidence>
<comment type="caution">
    <text evidence="6">The sequence shown here is derived from an EMBL/GenBank/DDBJ whole genome shotgun (WGS) entry which is preliminary data.</text>
</comment>
<dbReference type="Gene3D" id="3.40.50.2300">
    <property type="match status" value="1"/>
</dbReference>
<dbReference type="PANTHER" id="PTHR43214:SF24">
    <property type="entry name" value="TRANSCRIPTIONAL REGULATORY PROTEIN NARL-RELATED"/>
    <property type="match status" value="1"/>
</dbReference>
<feature type="non-terminal residue" evidence="6">
    <location>
        <position position="158"/>
    </location>
</feature>
<dbReference type="CDD" id="cd17535">
    <property type="entry name" value="REC_NarL-like"/>
    <property type="match status" value="1"/>
</dbReference>
<name>A0A0P9CYR2_9CHLR</name>
<dbReference type="PANTHER" id="PTHR43214">
    <property type="entry name" value="TWO-COMPONENT RESPONSE REGULATOR"/>
    <property type="match status" value="1"/>
</dbReference>
<evidence type="ECO:0000256" key="1">
    <source>
        <dbReference type="ARBA" id="ARBA00023015"/>
    </source>
</evidence>
<proteinExistence type="predicted"/>
<dbReference type="InterPro" id="IPR001789">
    <property type="entry name" value="Sig_transdc_resp-reg_receiver"/>
</dbReference>
<keyword evidence="3" id="KW-0804">Transcription</keyword>
<dbReference type="Proteomes" id="UP000050509">
    <property type="component" value="Unassembled WGS sequence"/>
</dbReference>
<feature type="domain" description="Response regulatory" evidence="5">
    <location>
        <begin position="8"/>
        <end position="128"/>
    </location>
</feature>
<gene>
    <name evidence="6" type="ORF">SE17_20295</name>
</gene>
<protein>
    <submittedName>
        <fullName evidence="6">LuxR family transcriptional regulator</fullName>
    </submittedName>
</protein>
<dbReference type="GO" id="GO:0003677">
    <property type="term" value="F:DNA binding"/>
    <property type="evidence" value="ECO:0007669"/>
    <property type="project" value="UniProtKB-KW"/>
</dbReference>
<reference evidence="6 7" key="1">
    <citation type="submission" date="2015-09" db="EMBL/GenBank/DDBJ databases">
        <title>Draft genome sequence of Kouleothrix aurantiaca JCM 19913.</title>
        <authorList>
            <person name="Hemp J."/>
        </authorList>
    </citation>
    <scope>NUCLEOTIDE SEQUENCE [LARGE SCALE GENOMIC DNA]</scope>
    <source>
        <strain evidence="6 7">COM-B</strain>
    </source>
</reference>
<keyword evidence="7" id="KW-1185">Reference proteome</keyword>
<feature type="modified residue" description="4-aspartylphosphate" evidence="4">
    <location>
        <position position="63"/>
    </location>
</feature>
<dbReference type="GO" id="GO:0000160">
    <property type="term" value="P:phosphorelay signal transduction system"/>
    <property type="evidence" value="ECO:0007669"/>
    <property type="project" value="InterPro"/>
</dbReference>